<comment type="caution">
    <text evidence="4">The sequence shown here is derived from an EMBL/GenBank/DDBJ whole genome shotgun (WGS) entry which is preliminary data.</text>
</comment>
<feature type="binding site" evidence="3">
    <location>
        <position position="162"/>
    </location>
    <ligand>
        <name>ATP</name>
        <dbReference type="ChEBI" id="CHEBI:30616"/>
    </ligand>
</feature>
<accession>A0A942YEW4</accession>
<keyword evidence="5" id="KW-1185">Reference proteome</keyword>
<comment type="caution">
    <text evidence="3">Lacks conserved residue(s) required for the propagation of feature annotation.</text>
</comment>
<feature type="binding site" evidence="3">
    <location>
        <position position="101"/>
    </location>
    <ligand>
        <name>ATP</name>
        <dbReference type="ChEBI" id="CHEBI:30616"/>
    </ligand>
</feature>
<dbReference type="GO" id="GO:0005737">
    <property type="term" value="C:cytoplasm"/>
    <property type="evidence" value="ECO:0007669"/>
    <property type="project" value="UniProtKB-SubCell"/>
</dbReference>
<reference evidence="4 5" key="1">
    <citation type="submission" date="2021-05" db="EMBL/GenBank/DDBJ databases">
        <title>Novel Bacillus species.</title>
        <authorList>
            <person name="Liu G."/>
        </authorList>
    </citation>
    <scope>NUCLEOTIDE SEQUENCE [LARGE SCALE GENOMIC DNA]</scope>
    <source>
        <strain evidence="5">FJAT-49780</strain>
    </source>
</reference>
<keyword evidence="1 3" id="KW-0436">Ligase</keyword>
<comment type="subcellular location">
    <subcellularLocation>
        <location evidence="3">Cytoplasm</location>
    </subcellularLocation>
</comment>
<dbReference type="RefSeq" id="WP_213123110.1">
    <property type="nucleotide sequence ID" value="NZ_JAGYPG010000001.1"/>
</dbReference>
<protein>
    <recommendedName>
        <fullName evidence="3">tRNA(Met) cytidine acetate ligase</fullName>
        <ecNumber evidence="3">6.3.4.-</ecNumber>
    </recommendedName>
</protein>
<dbReference type="InterPro" id="IPR014729">
    <property type="entry name" value="Rossmann-like_a/b/a_fold"/>
</dbReference>
<dbReference type="EMBL" id="JAGYPG010000001">
    <property type="protein sequence ID" value="MBS4193877.1"/>
    <property type="molecule type" value="Genomic_DNA"/>
</dbReference>
<proteinExistence type="inferred from homology"/>
<organism evidence="4 5">
    <name type="scientific">Lederbergia citri</name>
    <dbReference type="NCBI Taxonomy" id="2833580"/>
    <lineage>
        <taxon>Bacteria</taxon>
        <taxon>Bacillati</taxon>
        <taxon>Bacillota</taxon>
        <taxon>Bacilli</taxon>
        <taxon>Bacillales</taxon>
        <taxon>Bacillaceae</taxon>
        <taxon>Lederbergia</taxon>
    </lineage>
</organism>
<comment type="similarity">
    <text evidence="3">Belongs to the TmcAL family.</text>
</comment>
<keyword evidence="3" id="KW-0067">ATP-binding</keyword>
<keyword evidence="3" id="KW-0820">tRNA-binding</keyword>
<comment type="catalytic activity">
    <reaction evidence="3">
        <text>cytidine(34) in elongator tRNA(Met) + acetate + ATP = N(4)-acetylcytidine(34) in elongator tRNA(Met) + AMP + diphosphate</text>
        <dbReference type="Rhea" id="RHEA:58144"/>
        <dbReference type="Rhea" id="RHEA-COMP:10693"/>
        <dbReference type="Rhea" id="RHEA-COMP:10694"/>
        <dbReference type="ChEBI" id="CHEBI:30089"/>
        <dbReference type="ChEBI" id="CHEBI:30616"/>
        <dbReference type="ChEBI" id="CHEBI:33019"/>
        <dbReference type="ChEBI" id="CHEBI:74900"/>
        <dbReference type="ChEBI" id="CHEBI:82748"/>
        <dbReference type="ChEBI" id="CHEBI:456215"/>
    </reaction>
</comment>
<dbReference type="GO" id="GO:0000049">
    <property type="term" value="F:tRNA binding"/>
    <property type="evidence" value="ECO:0007669"/>
    <property type="project" value="UniProtKB-KW"/>
</dbReference>
<keyword evidence="3" id="KW-0963">Cytoplasm</keyword>
<dbReference type="EC" id="6.3.4.-" evidence="3"/>
<keyword evidence="3" id="KW-0694">RNA-binding</keyword>
<name>A0A942YEW4_9BACI</name>
<evidence type="ECO:0000313" key="4">
    <source>
        <dbReference type="EMBL" id="MBS4193877.1"/>
    </source>
</evidence>
<dbReference type="Pfam" id="PF05636">
    <property type="entry name" value="HIGH_NTase1"/>
    <property type="match status" value="1"/>
</dbReference>
<dbReference type="InterPro" id="IPR008513">
    <property type="entry name" value="tRNA(Met)_cyd_acetate_ligase"/>
</dbReference>
<evidence type="ECO:0000256" key="1">
    <source>
        <dbReference type="ARBA" id="ARBA00022598"/>
    </source>
</evidence>
<dbReference type="GO" id="GO:0016879">
    <property type="term" value="F:ligase activity, forming carbon-nitrogen bonds"/>
    <property type="evidence" value="ECO:0007669"/>
    <property type="project" value="UniProtKB-UniRule"/>
</dbReference>
<dbReference type="Gene3D" id="3.40.50.620">
    <property type="entry name" value="HUPs"/>
    <property type="match status" value="1"/>
</dbReference>
<dbReference type="PANTHER" id="PTHR37825">
    <property type="entry name" value="TRNA(MET) CYTIDINE ACETATE LIGASE"/>
    <property type="match status" value="1"/>
</dbReference>
<gene>
    <name evidence="3" type="primary">tmcAL</name>
    <name evidence="4" type="ORF">KHA97_02165</name>
</gene>
<evidence type="ECO:0000256" key="2">
    <source>
        <dbReference type="ARBA" id="ARBA00022694"/>
    </source>
</evidence>
<dbReference type="PANTHER" id="PTHR37825:SF1">
    <property type="entry name" value="TRNA(MET) CYTIDINE ACETATE LIGASE"/>
    <property type="match status" value="1"/>
</dbReference>
<keyword evidence="2 3" id="KW-0819">tRNA processing</keyword>
<keyword evidence="3" id="KW-0547">Nucleotide-binding</keyword>
<dbReference type="AlphaFoldDB" id="A0A942YEW4"/>
<dbReference type="SUPFAM" id="SSF52374">
    <property type="entry name" value="Nucleotidylyl transferase"/>
    <property type="match status" value="1"/>
</dbReference>
<evidence type="ECO:0000256" key="3">
    <source>
        <dbReference type="HAMAP-Rule" id="MF_01539"/>
    </source>
</evidence>
<dbReference type="GO" id="GO:0005524">
    <property type="term" value="F:ATP binding"/>
    <property type="evidence" value="ECO:0007669"/>
    <property type="project" value="UniProtKB-KW"/>
</dbReference>
<dbReference type="GO" id="GO:0006400">
    <property type="term" value="P:tRNA modification"/>
    <property type="evidence" value="ECO:0007669"/>
    <property type="project" value="UniProtKB-UniRule"/>
</dbReference>
<sequence length="406" mass="46847">MNSVGIVAEYNPFHNGHDFQFQSAKKLALSDVAIAVMSGNFLQRGEPALVNKWSRTKMALQAGVDIVIELPYAYAVQNAEIFAYGAVLLLDAIGCRDICFGSESGNIDQFYETVRFINHHKDEYDYYIRKFIKQGISYPSALSAAFQELKPQGNIVDLTKPNNILGFHYMSAGEKINSRISFHTVKRRNAEHHDESLSGASITSATSIRKSIHFHSELKEIREYVPKGTYDELLNYHTTFGQFHSWEDYWSFLQYKILSMTKEELEEIYDVSEGLENRLIKASRTANSFEEFMKSVKTKRYTWTRLQRTCIHILTNTKKQTIHSLNKDPQYIRLLGMNEHGREYLRKIKKELQVPLISKVSSFQNDMLLLDLKASNVYALALPEPERSTLLKHEFAQPPILYEEEF</sequence>
<comment type="function">
    <text evidence="3">Catalyzes the formation of N(4)-acetylcytidine (ac(4)C) at the wobble position of elongator tRNA(Met), using acetate and ATP as substrates. First activates an acetate ion to form acetyladenylate (Ac-AMP) and then transfers the acetyl group to tRNA to form ac(4)C34.</text>
</comment>
<dbReference type="NCBIfam" id="NF010191">
    <property type="entry name" value="PRK13670.1"/>
    <property type="match status" value="1"/>
</dbReference>
<feature type="binding site" evidence="3">
    <location>
        <begin position="7"/>
        <end position="20"/>
    </location>
    <ligand>
        <name>ATP</name>
        <dbReference type="ChEBI" id="CHEBI:30616"/>
    </ligand>
</feature>
<dbReference type="HAMAP" id="MF_01539">
    <property type="entry name" value="TmcAL"/>
    <property type="match status" value="1"/>
</dbReference>
<dbReference type="Proteomes" id="UP000681414">
    <property type="component" value="Unassembled WGS sequence"/>
</dbReference>
<feature type="binding site" evidence="3">
    <location>
        <position position="187"/>
    </location>
    <ligand>
        <name>ATP</name>
        <dbReference type="ChEBI" id="CHEBI:30616"/>
    </ligand>
</feature>
<evidence type="ECO:0000313" key="5">
    <source>
        <dbReference type="Proteomes" id="UP000681414"/>
    </source>
</evidence>